<accession>A0AAV1W7P4</accession>
<dbReference type="PANTHER" id="PTHR47932">
    <property type="entry name" value="ATPASE EXPRESSION PROTEIN 3"/>
    <property type="match status" value="1"/>
</dbReference>
<feature type="repeat" description="PPR" evidence="3">
    <location>
        <begin position="100"/>
        <end position="134"/>
    </location>
</feature>
<protein>
    <recommendedName>
        <fullName evidence="6">Pentatricopeptide repeat-containing protein</fullName>
    </recommendedName>
</protein>
<evidence type="ECO:0000256" key="1">
    <source>
        <dbReference type="ARBA" id="ARBA00007626"/>
    </source>
</evidence>
<dbReference type="Gene3D" id="1.25.40.10">
    <property type="entry name" value="Tetratricopeptide repeat domain"/>
    <property type="match status" value="2"/>
</dbReference>
<evidence type="ECO:0000256" key="2">
    <source>
        <dbReference type="ARBA" id="ARBA00022737"/>
    </source>
</evidence>
<name>A0AAV1W7P4_LUPLU</name>
<evidence type="ECO:0000313" key="5">
    <source>
        <dbReference type="Proteomes" id="UP001497480"/>
    </source>
</evidence>
<dbReference type="PROSITE" id="PS51375">
    <property type="entry name" value="PPR"/>
    <property type="match status" value="5"/>
</dbReference>
<dbReference type="Proteomes" id="UP001497480">
    <property type="component" value="Unassembled WGS sequence"/>
</dbReference>
<organism evidence="4 5">
    <name type="scientific">Lupinus luteus</name>
    <name type="common">European yellow lupine</name>
    <dbReference type="NCBI Taxonomy" id="3873"/>
    <lineage>
        <taxon>Eukaryota</taxon>
        <taxon>Viridiplantae</taxon>
        <taxon>Streptophyta</taxon>
        <taxon>Embryophyta</taxon>
        <taxon>Tracheophyta</taxon>
        <taxon>Spermatophyta</taxon>
        <taxon>Magnoliopsida</taxon>
        <taxon>eudicotyledons</taxon>
        <taxon>Gunneridae</taxon>
        <taxon>Pentapetalae</taxon>
        <taxon>rosids</taxon>
        <taxon>fabids</taxon>
        <taxon>Fabales</taxon>
        <taxon>Fabaceae</taxon>
        <taxon>Papilionoideae</taxon>
        <taxon>50 kb inversion clade</taxon>
        <taxon>genistoids sensu lato</taxon>
        <taxon>core genistoids</taxon>
        <taxon>Genisteae</taxon>
        <taxon>Lupinus</taxon>
    </lineage>
</organism>
<feature type="repeat" description="PPR" evidence="3">
    <location>
        <begin position="17"/>
        <end position="51"/>
    </location>
</feature>
<comment type="caution">
    <text evidence="4">The sequence shown here is derived from an EMBL/GenBank/DDBJ whole genome shotgun (WGS) entry which is preliminary data.</text>
</comment>
<dbReference type="GO" id="GO:0003729">
    <property type="term" value="F:mRNA binding"/>
    <property type="evidence" value="ECO:0007669"/>
    <property type="project" value="TreeGrafter"/>
</dbReference>
<gene>
    <name evidence="4" type="ORF">LLUT_LOCUS6114</name>
</gene>
<evidence type="ECO:0008006" key="6">
    <source>
        <dbReference type="Google" id="ProtNLM"/>
    </source>
</evidence>
<evidence type="ECO:0000313" key="4">
    <source>
        <dbReference type="EMBL" id="CAL0305054.1"/>
    </source>
</evidence>
<dbReference type="Pfam" id="PF13041">
    <property type="entry name" value="PPR_2"/>
    <property type="match status" value="2"/>
</dbReference>
<keyword evidence="2" id="KW-0677">Repeat</keyword>
<feature type="repeat" description="PPR" evidence="3">
    <location>
        <begin position="135"/>
        <end position="169"/>
    </location>
</feature>
<dbReference type="InterPro" id="IPR011990">
    <property type="entry name" value="TPR-like_helical_dom_sf"/>
</dbReference>
<evidence type="ECO:0000256" key="3">
    <source>
        <dbReference type="PROSITE-ProRule" id="PRU00708"/>
    </source>
</evidence>
<reference evidence="4 5" key="1">
    <citation type="submission" date="2024-03" db="EMBL/GenBank/DDBJ databases">
        <authorList>
            <person name="Martinez-Hernandez J."/>
        </authorList>
    </citation>
    <scope>NUCLEOTIDE SEQUENCE [LARGE SCALE GENOMIC DNA]</scope>
</reference>
<dbReference type="InterPro" id="IPR002885">
    <property type="entry name" value="PPR_rpt"/>
</dbReference>
<dbReference type="NCBIfam" id="TIGR00756">
    <property type="entry name" value="PPR"/>
    <property type="match status" value="5"/>
</dbReference>
<proteinExistence type="inferred from homology"/>
<dbReference type="EMBL" id="CAXHTB010000004">
    <property type="protein sequence ID" value="CAL0305054.1"/>
    <property type="molecule type" value="Genomic_DNA"/>
</dbReference>
<feature type="repeat" description="PPR" evidence="3">
    <location>
        <begin position="65"/>
        <end position="99"/>
    </location>
</feature>
<comment type="similarity">
    <text evidence="1">Belongs to the PPR family. P subfamily.</text>
</comment>
<feature type="repeat" description="PPR" evidence="3">
    <location>
        <begin position="170"/>
        <end position="204"/>
    </location>
</feature>
<dbReference type="Pfam" id="PF01535">
    <property type="entry name" value="PPR"/>
    <property type="match status" value="1"/>
</dbReference>
<dbReference type="SUPFAM" id="SSF81901">
    <property type="entry name" value="HCP-like"/>
    <property type="match status" value="1"/>
</dbReference>
<dbReference type="AlphaFoldDB" id="A0AAV1W7P4"/>
<dbReference type="PANTHER" id="PTHR47932:SF63">
    <property type="entry name" value="OS08G0290000 PROTEIN"/>
    <property type="match status" value="1"/>
</dbReference>
<keyword evidence="5" id="KW-1185">Reference proteome</keyword>
<sequence>MAMVTIVKMGKRGYILDEVTFGTLMIGYFKNDKAEKGLKLWDEMKERDDAVDKLNELLEKGLISDEATYNIIIHGYCWEGAVEKAFQFHNKTVENSFKLDIFTCNILLQGLCEEGMLEKALNFFNTWVSKGKPVDVVTYNTLISALCKEGRVQDAFDLMNEMEVKILRPDKYTYNAIISALTHAGRTVEAEKLMSKFVETGQDLKTHDTAQGDGSVLEEEIVRLEEHMVHFRQDLYQKAVYISSSKMKLNNASPYNSPKLGKIKLLSQTMGKAATSATWPTTNFRVSDWPSSHQFQVKLFHNGAAIS</sequence>